<comment type="caution">
    <text evidence="2">The sequence shown here is derived from an EMBL/GenBank/DDBJ whole genome shotgun (WGS) entry which is preliminary data.</text>
</comment>
<dbReference type="Proteomes" id="UP000054662">
    <property type="component" value="Unassembled WGS sequence"/>
</dbReference>
<dbReference type="RefSeq" id="WP_058493823.1">
    <property type="nucleotide sequence ID" value="NZ_CBCRUR010000004.1"/>
</dbReference>
<keyword evidence="1" id="KW-0812">Transmembrane</keyword>
<feature type="transmembrane region" description="Helical" evidence="1">
    <location>
        <begin position="234"/>
        <end position="255"/>
    </location>
</feature>
<keyword evidence="1" id="KW-0472">Membrane</keyword>
<reference evidence="2 3" key="1">
    <citation type="submission" date="2015-11" db="EMBL/GenBank/DDBJ databases">
        <title>Genomic analysis of 38 Legionella species identifies large and diverse effector repertoires.</title>
        <authorList>
            <person name="Burstein D."/>
            <person name="Amaro F."/>
            <person name="Zusman T."/>
            <person name="Lifshitz Z."/>
            <person name="Cohen O."/>
            <person name="Gilbert J.A."/>
            <person name="Pupko T."/>
            <person name="Shuman H.A."/>
            <person name="Segal G."/>
        </authorList>
    </citation>
    <scope>NUCLEOTIDE SEQUENCE [LARGE SCALE GENOMIC DNA]</scope>
    <source>
        <strain evidence="2 3">ATCC 49508</strain>
    </source>
</reference>
<keyword evidence="3" id="KW-1185">Reference proteome</keyword>
<keyword evidence="1" id="KW-1133">Transmembrane helix</keyword>
<dbReference type="PATRIC" id="fig|45076.6.peg.2250"/>
<protein>
    <submittedName>
        <fullName evidence="2">Effector protein B, substrate of the Dot/Icm secretion system</fullName>
    </submittedName>
</protein>
<accession>A0A0W1A6K7</accession>
<dbReference type="AlphaFoldDB" id="A0A0W1A6K7"/>
<evidence type="ECO:0000313" key="3">
    <source>
        <dbReference type="Proteomes" id="UP000054662"/>
    </source>
</evidence>
<dbReference type="EMBL" id="LNZC01000027">
    <property type="protein sequence ID" value="KTD76832.1"/>
    <property type="molecule type" value="Genomic_DNA"/>
</dbReference>
<evidence type="ECO:0000256" key="1">
    <source>
        <dbReference type="SAM" id="Phobius"/>
    </source>
</evidence>
<sequence>MSEKEINVVGIMISANPNDYQLCHMDSTISSGNNKGVFGSKLIHGYRHVVSFLANHLPDNAEFIVVYDVSCTNKKEHITSCLEKLPKSSNGSLPVLIAIGHEQFPLGEEITTQVSNIKEVVHTKTNSQLLNYIVEIELRDRIKDQERLFCLEKKQTEFNNQLNIIRVKSEQLRKDGHLVAAKAATALYEKLTESSKTYLANPTEQAYINFKNQAKNDINEAHKELDKHRGWKRVLGNILLAILGFGILYLAALAMNKNLFFNKTDSADKLDNLENYIDSSIHQPR</sequence>
<gene>
    <name evidence="2" type="primary">lepB_3</name>
    <name evidence="2" type="ORF">Lwor_2057</name>
</gene>
<organism evidence="2 3">
    <name type="scientific">Legionella worsleiensis</name>
    <dbReference type="NCBI Taxonomy" id="45076"/>
    <lineage>
        <taxon>Bacteria</taxon>
        <taxon>Pseudomonadati</taxon>
        <taxon>Pseudomonadota</taxon>
        <taxon>Gammaproteobacteria</taxon>
        <taxon>Legionellales</taxon>
        <taxon>Legionellaceae</taxon>
        <taxon>Legionella</taxon>
    </lineage>
</organism>
<evidence type="ECO:0000313" key="2">
    <source>
        <dbReference type="EMBL" id="KTD76832.1"/>
    </source>
</evidence>
<dbReference type="OrthoDB" id="5654222at2"/>
<name>A0A0W1A6K7_9GAMM</name>
<proteinExistence type="predicted"/>